<name>A0AAE8SWD0_9PEZI</name>
<dbReference type="PANTHER" id="PTHR42093">
    <property type="match status" value="1"/>
</dbReference>
<dbReference type="Gene3D" id="2.130.10.10">
    <property type="entry name" value="YVTN repeat-like/Quinoprotein amine dehydrogenase"/>
    <property type="match status" value="1"/>
</dbReference>
<evidence type="ECO:0000313" key="3">
    <source>
        <dbReference type="EMBL" id="SPO03494.1"/>
    </source>
</evidence>
<evidence type="ECO:0000313" key="4">
    <source>
        <dbReference type="Proteomes" id="UP001187682"/>
    </source>
</evidence>
<dbReference type="Proteomes" id="UP001187682">
    <property type="component" value="Unassembled WGS sequence"/>
</dbReference>
<sequence length="900" mass="98101">MKELLDSDRLNFLVWRFVKPAAASPSLSSSHLPVPPRMVPVSITSASLNDYRETAAKFQKEWHIQEPHRHFDFAPHIKTHALVSVINKGLIYNSLERQYVQRQAAERGVVAEGTQSGIFGPLVVQPPRKVEEHDGSEEAEGEDDSGVDEVVDRFSRKRQIEPPPQDLAGESHGSPPMAKKQRLSNGFEHQPDQATTTPMEGIDHGGSVESSHAYPSPLEGESAPVAIPQTDGPDQGTQVEKVQELAPETRYLRLRDEDLTSGATPVGFSNGENAAPVLLHCQWNPKDPSRLAAAGTDALARVWTVTRSTPGGLPNGDRPPSSHVNGADQPCRDLIEEGTHANATMTAMAWNWDGTAIAVANDHGLKACINIWTPDGVHLQRLEVSEQPVTKLRWNPSDTALLAVSVENGSAAVTVFNSVTSTSQSYSLHGHDQHKWPVDVAWINETDFLVCGGDLLRALHCTGSSIELAKDFDTGLNDNRYAHVLFDWRSKLAVTAGEKGYIDIWYESGQRESVAVHTGPVTALEWQPLQTDPMEDERLIASGSDDCSIAIWDARKPHVPAKHSLMMEAPIVALAFTPDGAFIAGATVNHVLIWKVGEHVIPRASWSLTPNPASLSPKANREPYEDEHCLCWDALGQKLAYGANSKLAVINFRSVNTRFFSFLFTKLDSYPNDKLARLSPIATRIAASSRITTVTTRRIHGRPTTRALRTFPATPVIQARAPATQTTTKTGPAAQIRMASDDAYAAFLEKANQDPSQGRTHAAATSPGARDLKSLDEGEEVPSVLAGVTRGKFYVSEADEGFVPVSLRWDGSDLPTEVEFAKLVEHWDPSNAEVEIRDTSDWNRSGDYGDVVEAVTKAVKGADVRVYRVAKDATRAEYFVVGLLAGEGRLLGVKAAAVES</sequence>
<dbReference type="InterPro" id="IPR015943">
    <property type="entry name" value="WD40/YVTN_repeat-like_dom_sf"/>
</dbReference>
<dbReference type="InterPro" id="IPR036322">
    <property type="entry name" value="WD40_repeat_dom_sf"/>
</dbReference>
<dbReference type="PROSITE" id="PS50082">
    <property type="entry name" value="WD_REPEATS_2"/>
    <property type="match status" value="1"/>
</dbReference>
<dbReference type="Gene3D" id="1.20.960.30">
    <property type="match status" value="1"/>
</dbReference>
<dbReference type="EMBL" id="ONZQ02000008">
    <property type="protein sequence ID" value="SPO03494.1"/>
    <property type="molecule type" value="Genomic_DNA"/>
</dbReference>
<evidence type="ECO:0000256" key="1">
    <source>
        <dbReference type="PROSITE-ProRule" id="PRU00221"/>
    </source>
</evidence>
<proteinExistence type="predicted"/>
<accession>A0AAE8SWD0</accession>
<feature type="region of interest" description="Disordered" evidence="2">
    <location>
        <begin position="751"/>
        <end position="774"/>
    </location>
</feature>
<dbReference type="Pfam" id="PF23151">
    <property type="entry name" value="NuiA_2"/>
    <property type="match status" value="1"/>
</dbReference>
<feature type="compositionally biased region" description="Acidic residues" evidence="2">
    <location>
        <begin position="134"/>
        <end position="149"/>
    </location>
</feature>
<dbReference type="InterPro" id="IPR056539">
    <property type="entry name" value="NuiA-like"/>
</dbReference>
<feature type="region of interest" description="Disordered" evidence="2">
    <location>
        <begin position="120"/>
        <end position="239"/>
    </location>
</feature>
<keyword evidence="4" id="KW-1185">Reference proteome</keyword>
<dbReference type="SMART" id="SM00320">
    <property type="entry name" value="WD40"/>
    <property type="match status" value="5"/>
</dbReference>
<keyword evidence="3" id="KW-0675">Receptor</keyword>
<keyword evidence="1" id="KW-0853">WD repeat</keyword>
<evidence type="ECO:0000256" key="2">
    <source>
        <dbReference type="SAM" id="MobiDB-lite"/>
    </source>
</evidence>
<feature type="repeat" description="WD" evidence="1">
    <location>
        <begin position="514"/>
        <end position="553"/>
    </location>
</feature>
<dbReference type="Pfam" id="PF00400">
    <property type="entry name" value="WD40"/>
    <property type="match status" value="1"/>
</dbReference>
<dbReference type="AlphaFoldDB" id="A0AAE8SWD0"/>
<dbReference type="SUPFAM" id="SSF50978">
    <property type="entry name" value="WD40 repeat-like"/>
    <property type="match status" value="1"/>
</dbReference>
<comment type="caution">
    <text evidence="3">The sequence shown here is derived from an EMBL/GenBank/DDBJ whole genome shotgun (WGS) entry which is preliminary data.</text>
</comment>
<protein>
    <submittedName>
        <fullName evidence="3">Related to nuclear receptor co-repressor/HDAC3 complex subunit TBLR1</fullName>
    </submittedName>
</protein>
<feature type="compositionally biased region" description="Basic and acidic residues" evidence="2">
    <location>
        <begin position="150"/>
        <end position="160"/>
    </location>
</feature>
<gene>
    <name evidence="3" type="ORF">DNG_06177</name>
</gene>
<reference evidence="3" key="1">
    <citation type="submission" date="2018-03" db="EMBL/GenBank/DDBJ databases">
        <authorList>
            <person name="Guldener U."/>
        </authorList>
    </citation>
    <scope>NUCLEOTIDE SEQUENCE</scope>
</reference>
<feature type="region of interest" description="Disordered" evidence="2">
    <location>
        <begin position="307"/>
        <end position="328"/>
    </location>
</feature>
<dbReference type="InterPro" id="IPR001680">
    <property type="entry name" value="WD40_rpt"/>
</dbReference>
<organism evidence="3 4">
    <name type="scientific">Cephalotrichum gorgonifer</name>
    <dbReference type="NCBI Taxonomy" id="2041049"/>
    <lineage>
        <taxon>Eukaryota</taxon>
        <taxon>Fungi</taxon>
        <taxon>Dikarya</taxon>
        <taxon>Ascomycota</taxon>
        <taxon>Pezizomycotina</taxon>
        <taxon>Sordariomycetes</taxon>
        <taxon>Hypocreomycetidae</taxon>
        <taxon>Microascales</taxon>
        <taxon>Microascaceae</taxon>
        <taxon>Cephalotrichum</taxon>
    </lineage>
</organism>
<dbReference type="PANTHER" id="PTHR42093:SF1">
    <property type="match status" value="1"/>
</dbReference>